<evidence type="ECO:0000259" key="6">
    <source>
        <dbReference type="PROSITE" id="PS50111"/>
    </source>
</evidence>
<keyword evidence="4" id="KW-1133">Transmembrane helix</keyword>
<keyword evidence="4" id="KW-0472">Membrane</keyword>
<sequence length="782" mass="82912" precursor="true">MKIRTKLTLGFLACGLVPLSIAAVTSYLAASSAMHAVQTHAVADMRAKATAVVEVQRALKTRQVEAYFRQIRDQALTFAENRMIVGAMREFPTRLGSYREQAGLTEEDLPRLRDELASYYQGDFSDEYRAQNSGADPDAGRLLAALDDDSLALQHAYIKANQNPLGSKHLLDAADTDTDYGQLHKMVHPVVRDYLDKFGYYDIFLVDAETGDIVYSVFKELDYTTSLIDGPYAQTNFGECFRQARSLSKGEYAFVDFEQYTPSYEAPASFIGAPVYDGDELLGVAMFQMPVDRICDLMASRDGMGETGEAILVGPDFKMRSNSHLQPDTHSLAASFRTPAAGSVKSDAVKAALAGETGAAVVTDYRGEETLIAYGPVDVLGVRWTQSSKIDTSEAFTAAREMQQTAAAATARMLATSLAILAVSAVVVLGVAYLFVRLLVTPINKMVDAARVIAEGEADLTKRLDLKSSDELGELGHWFDVFIGRVQKIIALVAGNSLTLSGAAEELGVTSDSLASGAESTTMQSATVASAAEQMAANMKQVAAASETMSTNIRSVAASTDQMTSTITEIAQNAEQSAKVADEAARLAEVSNQKVGGLGEAADQIGKVIEVIQDIAEQTNLLALNATIEAARAGEAGKGFAVVATEVKELAKQTALATEEIRGRIEGIQSSSVEAVGAIHEITGVINRVNEVARTIASAVEEQSITTKDIAATVADTATAADAVSQGVGESAAASEEITRSIVGVDTGAKQTSDAASETRQAGGSVAQLATELQSLVSQFKT</sequence>
<gene>
    <name evidence="8" type="primary">pctB_1</name>
    <name evidence="8" type="ORF">KOR34_09640</name>
</gene>
<keyword evidence="4" id="KW-0812">Transmembrane</keyword>
<dbReference type="OrthoDB" id="221239at2"/>
<feature type="transmembrane region" description="Helical" evidence="4">
    <location>
        <begin position="413"/>
        <end position="436"/>
    </location>
</feature>
<dbReference type="GO" id="GO:0016020">
    <property type="term" value="C:membrane"/>
    <property type="evidence" value="ECO:0007669"/>
    <property type="project" value="InterPro"/>
</dbReference>
<reference evidence="8 9" key="1">
    <citation type="submission" date="2019-02" db="EMBL/GenBank/DDBJ databases">
        <title>Deep-cultivation of Planctomycetes and their phenomic and genomic characterization uncovers novel biology.</title>
        <authorList>
            <person name="Wiegand S."/>
            <person name="Jogler M."/>
            <person name="Boedeker C."/>
            <person name="Pinto D."/>
            <person name="Vollmers J."/>
            <person name="Rivas-Marin E."/>
            <person name="Kohn T."/>
            <person name="Peeters S.H."/>
            <person name="Heuer A."/>
            <person name="Rast P."/>
            <person name="Oberbeckmann S."/>
            <person name="Bunk B."/>
            <person name="Jeske O."/>
            <person name="Meyerdierks A."/>
            <person name="Storesund J.E."/>
            <person name="Kallscheuer N."/>
            <person name="Luecker S."/>
            <person name="Lage O.M."/>
            <person name="Pohl T."/>
            <person name="Merkel B.J."/>
            <person name="Hornburger P."/>
            <person name="Mueller R.-W."/>
            <person name="Bruemmer F."/>
            <person name="Labrenz M."/>
            <person name="Spormann A.M."/>
            <person name="Op Den Camp H."/>
            <person name="Overmann J."/>
            <person name="Amann R."/>
            <person name="Jetten M.S.M."/>
            <person name="Mascher T."/>
            <person name="Medema M.H."/>
            <person name="Devos D.P."/>
            <person name="Kaster A.-K."/>
            <person name="Ovreas L."/>
            <person name="Rohde M."/>
            <person name="Galperin M.Y."/>
            <person name="Jogler C."/>
        </authorList>
    </citation>
    <scope>NUCLEOTIDE SEQUENCE [LARGE SCALE GENOMIC DNA]</scope>
    <source>
        <strain evidence="8 9">KOR34</strain>
    </source>
</reference>
<protein>
    <submittedName>
        <fullName evidence="8">Methyl-accepting chemotaxis protein PctB</fullName>
    </submittedName>
</protein>
<dbReference type="SMART" id="SM00283">
    <property type="entry name" value="MA"/>
    <property type="match status" value="1"/>
</dbReference>
<dbReference type="Gene3D" id="1.10.287.950">
    <property type="entry name" value="Methyl-accepting chemotaxis protein"/>
    <property type="match status" value="1"/>
</dbReference>
<keyword evidence="1 3" id="KW-0807">Transducer</keyword>
<feature type="signal peptide" evidence="5">
    <location>
        <begin position="1"/>
        <end position="22"/>
    </location>
</feature>
<comment type="similarity">
    <text evidence="2">Belongs to the methyl-accepting chemotaxis (MCP) protein family.</text>
</comment>
<dbReference type="RefSeq" id="WP_146562680.1">
    <property type="nucleotide sequence ID" value="NZ_SIHJ01000001.1"/>
</dbReference>
<dbReference type="Gene3D" id="3.30.450.20">
    <property type="entry name" value="PAS domain"/>
    <property type="match status" value="1"/>
</dbReference>
<proteinExistence type="inferred from homology"/>
<keyword evidence="9" id="KW-1185">Reference proteome</keyword>
<evidence type="ECO:0000256" key="1">
    <source>
        <dbReference type="ARBA" id="ARBA00023224"/>
    </source>
</evidence>
<dbReference type="PANTHER" id="PTHR32089:SF112">
    <property type="entry name" value="LYSOZYME-LIKE PROTEIN-RELATED"/>
    <property type="match status" value="1"/>
</dbReference>
<dbReference type="PROSITE" id="PS50111">
    <property type="entry name" value="CHEMOTAXIS_TRANSDUC_2"/>
    <property type="match status" value="1"/>
</dbReference>
<evidence type="ECO:0000256" key="5">
    <source>
        <dbReference type="SAM" id="SignalP"/>
    </source>
</evidence>
<accession>A0A5C5VEG0</accession>
<evidence type="ECO:0000256" key="2">
    <source>
        <dbReference type="ARBA" id="ARBA00029447"/>
    </source>
</evidence>
<dbReference type="GO" id="GO:0007165">
    <property type="term" value="P:signal transduction"/>
    <property type="evidence" value="ECO:0007669"/>
    <property type="project" value="UniProtKB-KW"/>
</dbReference>
<dbReference type="Proteomes" id="UP000316714">
    <property type="component" value="Unassembled WGS sequence"/>
</dbReference>
<dbReference type="CDD" id="cd06225">
    <property type="entry name" value="HAMP"/>
    <property type="match status" value="1"/>
</dbReference>
<evidence type="ECO:0000313" key="9">
    <source>
        <dbReference type="Proteomes" id="UP000316714"/>
    </source>
</evidence>
<dbReference type="SMART" id="SM00304">
    <property type="entry name" value="HAMP"/>
    <property type="match status" value="3"/>
</dbReference>
<feature type="domain" description="HAMP" evidence="7">
    <location>
        <begin position="437"/>
        <end position="491"/>
    </location>
</feature>
<evidence type="ECO:0000313" key="8">
    <source>
        <dbReference type="EMBL" id="TWT36065.1"/>
    </source>
</evidence>
<dbReference type="Pfam" id="PF00672">
    <property type="entry name" value="HAMP"/>
    <property type="match status" value="1"/>
</dbReference>
<evidence type="ECO:0000256" key="4">
    <source>
        <dbReference type="SAM" id="Phobius"/>
    </source>
</evidence>
<dbReference type="InterPro" id="IPR004089">
    <property type="entry name" value="MCPsignal_dom"/>
</dbReference>
<dbReference type="AlphaFoldDB" id="A0A5C5VEG0"/>
<dbReference type="Pfam" id="PF00015">
    <property type="entry name" value="MCPsignal"/>
    <property type="match status" value="1"/>
</dbReference>
<organism evidence="8 9">
    <name type="scientific">Posidoniimonas corsicana</name>
    <dbReference type="NCBI Taxonomy" id="1938618"/>
    <lineage>
        <taxon>Bacteria</taxon>
        <taxon>Pseudomonadati</taxon>
        <taxon>Planctomycetota</taxon>
        <taxon>Planctomycetia</taxon>
        <taxon>Pirellulales</taxon>
        <taxon>Lacipirellulaceae</taxon>
        <taxon>Posidoniimonas</taxon>
    </lineage>
</organism>
<feature type="domain" description="Methyl-accepting transducer" evidence="6">
    <location>
        <begin position="510"/>
        <end position="746"/>
    </location>
</feature>
<name>A0A5C5VEG0_9BACT</name>
<dbReference type="SUPFAM" id="SSF58104">
    <property type="entry name" value="Methyl-accepting chemotaxis protein (MCP) signaling domain"/>
    <property type="match status" value="1"/>
</dbReference>
<comment type="caution">
    <text evidence="8">The sequence shown here is derived from an EMBL/GenBank/DDBJ whole genome shotgun (WGS) entry which is preliminary data.</text>
</comment>
<evidence type="ECO:0000259" key="7">
    <source>
        <dbReference type="PROSITE" id="PS50885"/>
    </source>
</evidence>
<dbReference type="InterPro" id="IPR003660">
    <property type="entry name" value="HAMP_dom"/>
</dbReference>
<keyword evidence="5" id="KW-0732">Signal</keyword>
<dbReference type="Gene3D" id="1.10.8.500">
    <property type="entry name" value="HAMP domain in histidine kinase"/>
    <property type="match status" value="1"/>
</dbReference>
<feature type="chain" id="PRO_5023123831" evidence="5">
    <location>
        <begin position="23"/>
        <end position="782"/>
    </location>
</feature>
<dbReference type="EMBL" id="SIHJ01000001">
    <property type="protein sequence ID" value="TWT36065.1"/>
    <property type="molecule type" value="Genomic_DNA"/>
</dbReference>
<dbReference type="PROSITE" id="PS50885">
    <property type="entry name" value="HAMP"/>
    <property type="match status" value="1"/>
</dbReference>
<dbReference type="PANTHER" id="PTHR32089">
    <property type="entry name" value="METHYL-ACCEPTING CHEMOTAXIS PROTEIN MCPB"/>
    <property type="match status" value="1"/>
</dbReference>
<evidence type="ECO:0000256" key="3">
    <source>
        <dbReference type="PROSITE-ProRule" id="PRU00284"/>
    </source>
</evidence>